<comment type="similarity">
    <text evidence="1">Belongs to the FPG family.</text>
</comment>
<evidence type="ECO:0000256" key="11">
    <source>
        <dbReference type="ARBA" id="ARBA00023268"/>
    </source>
</evidence>
<dbReference type="GO" id="GO:0006284">
    <property type="term" value="P:base-excision repair"/>
    <property type="evidence" value="ECO:0007669"/>
    <property type="project" value="InterPro"/>
</dbReference>
<sequence>MRRTPEQMPEGDTIWRSASALRQALAGRRVVAARPAALGRLGGQLLVGVRAHGKHLYMEFEKGLVLHTHMRMTGAWHIYGRGQTWRRQAHRATAVLDFGDTLAVLFAAPLCELTVAAAVAQGLGPDILGEGFDVAEVVALARRSSSATVAEVLLDQSVCAGIGNIYRCNTLWHERVDPFTPIGDVDDATIGRLFSRARGLLRRGAVSDGFRPRAGVHGRCGRPCTTCATLIRMRPLGRPSRIVYWCPACQATG</sequence>
<dbReference type="InterPro" id="IPR015886">
    <property type="entry name" value="H2TH_FPG"/>
</dbReference>
<dbReference type="PANTHER" id="PTHR42697:SF1">
    <property type="entry name" value="ENDONUCLEASE 8"/>
    <property type="match status" value="1"/>
</dbReference>
<dbReference type="PANTHER" id="PTHR42697">
    <property type="entry name" value="ENDONUCLEASE 8"/>
    <property type="match status" value="1"/>
</dbReference>
<dbReference type="GO" id="GO:0000703">
    <property type="term" value="F:oxidized pyrimidine nucleobase lesion DNA N-glycosylase activity"/>
    <property type="evidence" value="ECO:0007669"/>
    <property type="project" value="TreeGrafter"/>
</dbReference>
<accession>A0A934KF64</accession>
<dbReference type="SUPFAM" id="SSF57716">
    <property type="entry name" value="Glucocorticoid receptor-like (DNA-binding domain)"/>
    <property type="match status" value="1"/>
</dbReference>
<dbReference type="PROSITE" id="PS51066">
    <property type="entry name" value="ZF_FPG_2"/>
    <property type="match status" value="1"/>
</dbReference>
<dbReference type="PROSITE" id="PS51068">
    <property type="entry name" value="FPG_CAT"/>
    <property type="match status" value="1"/>
</dbReference>
<dbReference type="SUPFAM" id="SSF46946">
    <property type="entry name" value="S13-like H2TH domain"/>
    <property type="match status" value="1"/>
</dbReference>
<dbReference type="GO" id="GO:0140078">
    <property type="term" value="F:class I DNA-(apurinic or apyrimidinic site) endonuclease activity"/>
    <property type="evidence" value="ECO:0007669"/>
    <property type="project" value="UniProtKB-EC"/>
</dbReference>
<reference evidence="16 17" key="1">
    <citation type="submission" date="2020-10" db="EMBL/GenBank/DDBJ databases">
        <title>Ca. Dormibacterota MAGs.</title>
        <authorList>
            <person name="Montgomery K."/>
        </authorList>
    </citation>
    <scope>NUCLEOTIDE SEQUENCE [LARGE SCALE GENOMIC DNA]</scope>
    <source>
        <strain evidence="16">Mitchell_Peninsula_5</strain>
    </source>
</reference>
<dbReference type="InterPro" id="IPR035937">
    <property type="entry name" value="FPG_N"/>
</dbReference>
<evidence type="ECO:0000256" key="4">
    <source>
        <dbReference type="ARBA" id="ARBA00022763"/>
    </source>
</evidence>
<evidence type="ECO:0000313" key="16">
    <source>
        <dbReference type="EMBL" id="MBJ7608396.1"/>
    </source>
</evidence>
<evidence type="ECO:0000256" key="6">
    <source>
        <dbReference type="ARBA" id="ARBA00022801"/>
    </source>
</evidence>
<dbReference type="Pfam" id="PF01149">
    <property type="entry name" value="Fapy_DNA_glyco"/>
    <property type="match status" value="1"/>
</dbReference>
<dbReference type="InterPro" id="IPR000214">
    <property type="entry name" value="Znf_DNA_glyclase/AP_lyase"/>
</dbReference>
<keyword evidence="3" id="KW-0479">Metal-binding</keyword>
<keyword evidence="9" id="KW-0234">DNA repair</keyword>
<evidence type="ECO:0000256" key="8">
    <source>
        <dbReference type="ARBA" id="ARBA00023125"/>
    </source>
</evidence>
<evidence type="ECO:0000259" key="15">
    <source>
        <dbReference type="PROSITE" id="PS51068"/>
    </source>
</evidence>
<feature type="domain" description="FPG-type" evidence="14">
    <location>
        <begin position="215"/>
        <end position="251"/>
    </location>
</feature>
<dbReference type="InterPro" id="IPR012319">
    <property type="entry name" value="FPG_cat"/>
</dbReference>
<evidence type="ECO:0000313" key="17">
    <source>
        <dbReference type="Proteomes" id="UP000614410"/>
    </source>
</evidence>
<dbReference type="SMART" id="SM00898">
    <property type="entry name" value="Fapy_DNA_glyco"/>
    <property type="match status" value="1"/>
</dbReference>
<dbReference type="Pfam" id="PF06831">
    <property type="entry name" value="H2TH"/>
    <property type="match status" value="1"/>
</dbReference>
<keyword evidence="10" id="KW-0456">Lyase</keyword>
<dbReference type="SUPFAM" id="SSF81624">
    <property type="entry name" value="N-terminal domain of MutM-like DNA repair proteins"/>
    <property type="match status" value="1"/>
</dbReference>
<evidence type="ECO:0000256" key="7">
    <source>
        <dbReference type="ARBA" id="ARBA00022833"/>
    </source>
</evidence>
<dbReference type="EMBL" id="JAEKNN010000012">
    <property type="protein sequence ID" value="MBJ7608396.1"/>
    <property type="molecule type" value="Genomic_DNA"/>
</dbReference>
<comment type="caution">
    <text evidence="16">The sequence shown here is derived from an EMBL/GenBank/DDBJ whole genome shotgun (WGS) entry which is preliminary data.</text>
</comment>
<dbReference type="EC" id="4.2.99.18" evidence="2"/>
<protein>
    <recommendedName>
        <fullName evidence="2">DNA-(apurinic or apyrimidinic site) lyase</fullName>
        <ecNumber evidence="2">4.2.99.18</ecNumber>
    </recommendedName>
</protein>
<evidence type="ECO:0000256" key="10">
    <source>
        <dbReference type="ARBA" id="ARBA00023239"/>
    </source>
</evidence>
<evidence type="ECO:0000256" key="12">
    <source>
        <dbReference type="ARBA" id="ARBA00023295"/>
    </source>
</evidence>
<keyword evidence="4" id="KW-0227">DNA damage</keyword>
<evidence type="ECO:0000256" key="1">
    <source>
        <dbReference type="ARBA" id="ARBA00009409"/>
    </source>
</evidence>
<evidence type="ECO:0000256" key="5">
    <source>
        <dbReference type="ARBA" id="ARBA00022771"/>
    </source>
</evidence>
<evidence type="ECO:0000256" key="3">
    <source>
        <dbReference type="ARBA" id="ARBA00022723"/>
    </source>
</evidence>
<evidence type="ECO:0000259" key="14">
    <source>
        <dbReference type="PROSITE" id="PS51066"/>
    </source>
</evidence>
<dbReference type="GO" id="GO:0003684">
    <property type="term" value="F:damaged DNA binding"/>
    <property type="evidence" value="ECO:0007669"/>
    <property type="project" value="InterPro"/>
</dbReference>
<gene>
    <name evidence="16" type="ORF">JF887_03045</name>
</gene>
<evidence type="ECO:0000256" key="9">
    <source>
        <dbReference type="ARBA" id="ARBA00023204"/>
    </source>
</evidence>
<name>A0A934KF64_9BACT</name>
<dbReference type="Gene3D" id="1.10.8.50">
    <property type="match status" value="1"/>
</dbReference>
<dbReference type="SMART" id="SM01232">
    <property type="entry name" value="H2TH"/>
    <property type="match status" value="1"/>
</dbReference>
<dbReference type="AlphaFoldDB" id="A0A934KF64"/>
<dbReference type="Gene3D" id="3.20.190.10">
    <property type="entry name" value="MutM-like, N-terminal"/>
    <property type="match status" value="1"/>
</dbReference>
<dbReference type="InterPro" id="IPR010979">
    <property type="entry name" value="Ribosomal_uS13-like_H2TH"/>
</dbReference>
<keyword evidence="7" id="KW-0862">Zinc</keyword>
<evidence type="ECO:0000256" key="2">
    <source>
        <dbReference type="ARBA" id="ARBA00012720"/>
    </source>
</evidence>
<dbReference type="Proteomes" id="UP000614410">
    <property type="component" value="Unassembled WGS sequence"/>
</dbReference>
<keyword evidence="6" id="KW-0378">Hydrolase</keyword>
<organism evidence="16 17">
    <name type="scientific">Candidatus Amunia macphersoniae</name>
    <dbReference type="NCBI Taxonomy" id="3127014"/>
    <lineage>
        <taxon>Bacteria</taxon>
        <taxon>Bacillati</taxon>
        <taxon>Candidatus Dormiibacterota</taxon>
        <taxon>Candidatus Dormibacteria</taxon>
        <taxon>Candidatus Aeolococcales</taxon>
        <taxon>Candidatus Aeolococcaceae</taxon>
        <taxon>Candidatus Amunia</taxon>
    </lineage>
</organism>
<keyword evidence="8" id="KW-0238">DNA-binding</keyword>
<evidence type="ECO:0000256" key="13">
    <source>
        <dbReference type="PROSITE-ProRule" id="PRU00391"/>
    </source>
</evidence>
<dbReference type="GO" id="GO:0008270">
    <property type="term" value="F:zinc ion binding"/>
    <property type="evidence" value="ECO:0007669"/>
    <property type="project" value="UniProtKB-KW"/>
</dbReference>
<keyword evidence="11" id="KW-0511">Multifunctional enzyme</keyword>
<keyword evidence="5 13" id="KW-0863">Zinc-finger</keyword>
<feature type="domain" description="Formamidopyrimidine-DNA glycosylase catalytic" evidence="15">
    <location>
        <begin position="6"/>
        <end position="94"/>
    </location>
</feature>
<proteinExistence type="inferred from homology"/>
<keyword evidence="12" id="KW-0326">Glycosidase</keyword>